<dbReference type="EMBL" id="SVER01000007">
    <property type="protein sequence ID" value="MBE5918905.1"/>
    <property type="molecule type" value="Genomic_DNA"/>
</dbReference>
<dbReference type="AlphaFoldDB" id="A0A927U6E7"/>
<proteinExistence type="predicted"/>
<feature type="signal peptide" evidence="1">
    <location>
        <begin position="1"/>
        <end position="31"/>
    </location>
</feature>
<organism evidence="2 3">
    <name type="scientific">Pseudobutyrivibrio ruminis</name>
    <dbReference type="NCBI Taxonomy" id="46206"/>
    <lineage>
        <taxon>Bacteria</taxon>
        <taxon>Bacillati</taxon>
        <taxon>Bacillota</taxon>
        <taxon>Clostridia</taxon>
        <taxon>Lachnospirales</taxon>
        <taxon>Lachnospiraceae</taxon>
        <taxon>Pseudobutyrivibrio</taxon>
    </lineage>
</organism>
<evidence type="ECO:0000313" key="2">
    <source>
        <dbReference type="EMBL" id="MBE5918905.1"/>
    </source>
</evidence>
<feature type="chain" id="PRO_5038108206" evidence="1">
    <location>
        <begin position="32"/>
        <end position="567"/>
    </location>
</feature>
<keyword evidence="1" id="KW-0732">Signal</keyword>
<name>A0A927U6E7_9FIRM</name>
<sequence>MSPRRKLKRIIATIAALALGICVQIPISASAASFNPINMLQGDDDDDEKSPEVYVDPTMLDDVFGEVVYYRWDRVYENDYPKDNRWHISMLVWPRDDGKIDDGYLGALAPDDIWMGPEAKPVDGVTHSFTRDDPIYKKYFKGNGSISEGGTYYIRLTDRAEGLDVGSDPQVQVFRDTFYTNDDRDCLYVKYGARDDDNDGVDDNSAPVYMIKMSKRADVKRDYIIQPGPDSDSDESWIKFRDDEYGYGWTFKSKRIKNAGLIWHIFHNVDDDSDANLAVGPGRRFLTARSDDDDHGYYKWFIGTKLRFSAITQDVSVTAGQLLSISASNYISSDGEEESQSGVILPGGNTITVEKGGILSISGDFINNGTIINNGGTIIVQNGGTIYPFLQGDDYNTLGCGSIKCNSGDIIVEKGGTIYTGMNCALGEDNVKQSAVFWLDNSSTLINYGTLAFGQLDMGEASTIENRSGSYMYSCLYDKNWDTFVDQLSDNNGKLSSGSTDNLRCLGYVMDGDKYTGGIKILNGPVKLTNVPTIYYAPDAKEHIKNPDANWQDMVNQGLIDFGELEL</sequence>
<evidence type="ECO:0000256" key="1">
    <source>
        <dbReference type="SAM" id="SignalP"/>
    </source>
</evidence>
<reference evidence="2" key="1">
    <citation type="submission" date="2019-04" db="EMBL/GenBank/DDBJ databases">
        <title>Evolution of Biomass-Degrading Anaerobic Consortia Revealed by Metagenomics.</title>
        <authorList>
            <person name="Peng X."/>
        </authorList>
    </citation>
    <scope>NUCLEOTIDE SEQUENCE</scope>
    <source>
        <strain evidence="2">SIG311</strain>
    </source>
</reference>
<accession>A0A927U6E7</accession>
<gene>
    <name evidence="2" type="ORF">E7272_03585</name>
</gene>
<protein>
    <submittedName>
        <fullName evidence="2">Uncharacterized protein</fullName>
    </submittedName>
</protein>
<evidence type="ECO:0000313" key="3">
    <source>
        <dbReference type="Proteomes" id="UP000766246"/>
    </source>
</evidence>
<comment type="caution">
    <text evidence="2">The sequence shown here is derived from an EMBL/GenBank/DDBJ whole genome shotgun (WGS) entry which is preliminary data.</text>
</comment>
<dbReference type="Proteomes" id="UP000766246">
    <property type="component" value="Unassembled WGS sequence"/>
</dbReference>